<feature type="domain" description="N-terminal" evidence="1">
    <location>
        <begin position="8"/>
        <end position="129"/>
    </location>
</feature>
<evidence type="ECO:0000259" key="2">
    <source>
        <dbReference type="Pfam" id="PF18818"/>
    </source>
</evidence>
<name>A0A0L0DU75_THETB</name>
<evidence type="ECO:0000259" key="1">
    <source>
        <dbReference type="Pfam" id="PF08401"/>
    </source>
</evidence>
<dbReference type="eggNOG" id="ENOG502S7KM">
    <property type="taxonomic scope" value="Eukaryota"/>
</dbReference>
<dbReference type="Proteomes" id="UP000054408">
    <property type="component" value="Unassembled WGS sequence"/>
</dbReference>
<dbReference type="Pfam" id="PF11171">
    <property type="entry name" value="DUF2958"/>
    <property type="match status" value="1"/>
</dbReference>
<sequence>MPERKRETVYQEVTDRIIAELEAGRVPWVQPWGKAKAGVGLPRNAATERSYSGINILILWGAVIEKGYAAQHWLTFRQALALGGHVRKGERGTTVVYADRFIPKDERKRAAETGDEPQAVPFLKRFTVFNVAQCEDLPERVHGGAAPLPERETVPHAEALIAATGADFRIGGERAFYVPSADFIQVPPQPAFFEQINYYRTCFHELGHWTGHASRLARDLSGSFGCKAYAREELVAEMASAFVCASLAIAPTVRHADYIGSWLEVLREDNRAIFRAASHASKAADYLGGMSAPAPVPLASEPTQEGEQTLVPGVRPVSQRERIEARMAAPLTPRVPQKPLNVGLPAMILIPDDIRQRLLANGAAERETDHVPVVKLFDPTGAATWLITEMMPDGDSLFGLCDLGFGCPELGYVSLAELESVKGPLRLGIERDLHFAARFPLSVYAEAARIAGRITESERMLSQAAAALRIRNPELPPDGAGPTRR</sequence>
<dbReference type="AlphaFoldDB" id="A0A0L0DU75"/>
<keyword evidence="3" id="KW-0378">Hydrolase</keyword>
<dbReference type="InterPro" id="IPR041459">
    <property type="entry name" value="MPTase-PolyVal"/>
</dbReference>
<organism evidence="3 4">
    <name type="scientific">Thecamonas trahens ATCC 50062</name>
    <dbReference type="NCBI Taxonomy" id="461836"/>
    <lineage>
        <taxon>Eukaryota</taxon>
        <taxon>Apusozoa</taxon>
        <taxon>Apusomonadida</taxon>
        <taxon>Apusomonadidae</taxon>
        <taxon>Thecamonas</taxon>
    </lineage>
</organism>
<protein>
    <submittedName>
        <fullName evidence="3">Single-stranded DNA-specific exonuclease</fullName>
    </submittedName>
</protein>
<keyword evidence="4" id="KW-1185">Reference proteome</keyword>
<dbReference type="EMBL" id="GL349508">
    <property type="protein sequence ID" value="KNC55879.1"/>
    <property type="molecule type" value="Genomic_DNA"/>
</dbReference>
<reference evidence="3 4" key="1">
    <citation type="submission" date="2010-05" db="EMBL/GenBank/DDBJ databases">
        <title>The Genome Sequence of Thecamonas trahens ATCC 50062.</title>
        <authorList>
            <consortium name="The Broad Institute Genome Sequencing Platform"/>
            <person name="Russ C."/>
            <person name="Cuomo C."/>
            <person name="Shea T."/>
            <person name="Young S.K."/>
            <person name="Zeng Q."/>
            <person name="Koehrsen M."/>
            <person name="Haas B."/>
            <person name="Borodovsky M."/>
            <person name="Guigo R."/>
            <person name="Alvarado L."/>
            <person name="Berlin A."/>
            <person name="Bochicchio J."/>
            <person name="Borenstein D."/>
            <person name="Chapman S."/>
            <person name="Chen Z."/>
            <person name="Freedman E."/>
            <person name="Gellesch M."/>
            <person name="Goldberg J."/>
            <person name="Griggs A."/>
            <person name="Gujja S."/>
            <person name="Heilman E."/>
            <person name="Heiman D."/>
            <person name="Hepburn T."/>
            <person name="Howarth C."/>
            <person name="Jen D."/>
            <person name="Larson L."/>
            <person name="Mehta T."/>
            <person name="Park D."/>
            <person name="Pearson M."/>
            <person name="Roberts A."/>
            <person name="Saif S."/>
            <person name="Shenoy N."/>
            <person name="Sisk P."/>
            <person name="Stolte C."/>
            <person name="Sykes S."/>
            <person name="Thomson T."/>
            <person name="Walk T."/>
            <person name="White J."/>
            <person name="Yandava C."/>
            <person name="Burger G."/>
            <person name="Gray M.W."/>
            <person name="Holland P.W.H."/>
            <person name="King N."/>
            <person name="Lang F.B.F."/>
            <person name="Roger A.J."/>
            <person name="Ruiz-Trillo I."/>
            <person name="Lander E."/>
            <person name="Nusbaum C."/>
        </authorList>
    </citation>
    <scope>NUCLEOTIDE SEQUENCE [LARGE SCALE GENOMIC DNA]</scope>
    <source>
        <strain evidence="3 4">ATCC 50062</strain>
    </source>
</reference>
<dbReference type="InterPro" id="IPR021341">
    <property type="entry name" value="DUF2958"/>
</dbReference>
<gene>
    <name evidence="3" type="ORF">AMSG_11334</name>
</gene>
<dbReference type="GO" id="GO:0004527">
    <property type="term" value="F:exonuclease activity"/>
    <property type="evidence" value="ECO:0007669"/>
    <property type="project" value="UniProtKB-KW"/>
</dbReference>
<keyword evidence="3" id="KW-0540">Nuclease</keyword>
<dbReference type="Pfam" id="PF08401">
    <property type="entry name" value="ArdcN"/>
    <property type="match status" value="1"/>
</dbReference>
<proteinExistence type="predicted"/>
<dbReference type="InterPro" id="IPR013610">
    <property type="entry name" value="ArdC_N"/>
</dbReference>
<evidence type="ECO:0000313" key="4">
    <source>
        <dbReference type="Proteomes" id="UP000054408"/>
    </source>
</evidence>
<dbReference type="STRING" id="461836.A0A0L0DU75"/>
<feature type="domain" description="Polyvalent protein metallopeptidase" evidence="2">
    <location>
        <begin position="155"/>
        <end position="279"/>
    </location>
</feature>
<dbReference type="Pfam" id="PF18818">
    <property type="entry name" value="MPTase-PolyVal"/>
    <property type="match status" value="1"/>
</dbReference>
<accession>A0A0L0DU75</accession>
<evidence type="ECO:0000313" key="3">
    <source>
        <dbReference type="EMBL" id="KNC55879.1"/>
    </source>
</evidence>
<dbReference type="OrthoDB" id="449359at2759"/>
<keyword evidence="3" id="KW-0269">Exonuclease</keyword>
<dbReference type="GO" id="GO:0003697">
    <property type="term" value="F:single-stranded DNA binding"/>
    <property type="evidence" value="ECO:0007669"/>
    <property type="project" value="InterPro"/>
</dbReference>